<evidence type="ECO:0000313" key="9">
    <source>
        <dbReference type="Proteomes" id="UP000041254"/>
    </source>
</evidence>
<feature type="chain" id="PRO_5005189727" description="F5/8 type C domain-containing protein" evidence="7">
    <location>
        <begin position="24"/>
        <end position="808"/>
    </location>
</feature>
<dbReference type="PANTHER" id="PTHR43498">
    <property type="entry name" value="FERREDOXIN:COB-COM HETERODISULFIDE REDUCTASE SUBUNIT A"/>
    <property type="match status" value="1"/>
</dbReference>
<gene>
    <name evidence="8" type="ORF">Vbra_16112</name>
</gene>
<evidence type="ECO:0000256" key="4">
    <source>
        <dbReference type="ARBA" id="ARBA00023004"/>
    </source>
</evidence>
<evidence type="ECO:0000256" key="7">
    <source>
        <dbReference type="SAM" id="SignalP"/>
    </source>
</evidence>
<organism evidence="8 9">
    <name type="scientific">Vitrella brassicaformis (strain CCMP3155)</name>
    <dbReference type="NCBI Taxonomy" id="1169540"/>
    <lineage>
        <taxon>Eukaryota</taxon>
        <taxon>Sar</taxon>
        <taxon>Alveolata</taxon>
        <taxon>Colpodellida</taxon>
        <taxon>Vitrellaceae</taxon>
        <taxon>Vitrella</taxon>
    </lineage>
</organism>
<dbReference type="InterPro" id="IPR039650">
    <property type="entry name" value="HdrA-like"/>
</dbReference>
<sequence length="808" mass="89983">MRPGVLPLLLLLSGPFMVVRVGGRDAETEPLLHKAIHGRHPHFDPARQDHEEPNIGALDVDTPTIDKNGNTIEEEVKEDDQQWDGVEQWDAGNDPFMRPDATILTKALQPGESPRNTEDDPVGKGVLTRRLEADVVVAGGGSAGSAAALAAARSGAKTVIIQGRGVLGGNMSSESKLHPVGADREGHRGVEWESEAREGGIIEEYTLQNSVDNPQRAASLHDLTLYDFFRERDNCTLLLNTWVIGATKVPSEDGKDWTVTEVLAENQEAQLQYIVTAKVFIDATGDGRLGAEADVPYIIGREGKDTFNESLADLHDDNETMGSSLAFTSKNYGRPMKFTPPRWATKYNDSDWEFRPIRSNNIDYGYWFIEVAWPYNMIRDNEMVRDRLMESVLGTWDYIKNSGKFPEAENLGLDWLEWWPCKREGRRFRGQYIMTQNDILPDPLAEPSSVPAPTLYWDRVSHGGWNLDLHSIKGILDTHSAAYASYYLPWMYSTPLRSLVALNATNLMLAGRLASFSHVVFGSQRVMKTCAAIGQAAGTAAAYCAINGIDPKDITRNPAAVWSIQQQLLRDDQYIIGMYNEDPRDYALKASEVTASSEWSNGTYNGSAVQVLTGQTRAVFGDGGVHASQRIDNINRWVSAELPAWIALKWTTPIKDLTLVELVFDTGMHRTLMMSQKLSDMNRMVWGRPQPETVQNYDIQVQLASDSPDMWRTVAQIEGNYLRKRSHNVAAEVRQADTSGEGVKAVRIFVRSANGIDQARIFEVRVYGPEGLSKFPSMPAGYTVKGGRLVRQSSHSKSETHSRRRLLV</sequence>
<dbReference type="GO" id="GO:0046872">
    <property type="term" value="F:metal ion binding"/>
    <property type="evidence" value="ECO:0007669"/>
    <property type="project" value="UniProtKB-KW"/>
</dbReference>
<feature type="signal peptide" evidence="7">
    <location>
        <begin position="1"/>
        <end position="23"/>
    </location>
</feature>
<keyword evidence="7" id="KW-0732">Signal</keyword>
<name>A0A0G4FTE6_VITBC</name>
<keyword evidence="2" id="KW-0479">Metal-binding</keyword>
<dbReference type="SUPFAM" id="SSF51905">
    <property type="entry name" value="FAD/NAD(P)-binding domain"/>
    <property type="match status" value="1"/>
</dbReference>
<keyword evidence="9" id="KW-1185">Reference proteome</keyword>
<accession>A0A0G4FTE6</accession>
<dbReference type="GO" id="GO:0051539">
    <property type="term" value="F:4 iron, 4 sulfur cluster binding"/>
    <property type="evidence" value="ECO:0007669"/>
    <property type="project" value="UniProtKB-KW"/>
</dbReference>
<dbReference type="Gene3D" id="3.50.50.60">
    <property type="entry name" value="FAD/NAD(P)-binding domain"/>
    <property type="match status" value="1"/>
</dbReference>
<feature type="region of interest" description="Disordered" evidence="6">
    <location>
        <begin position="788"/>
        <end position="808"/>
    </location>
</feature>
<reference evidence="8 9" key="1">
    <citation type="submission" date="2014-11" db="EMBL/GenBank/DDBJ databases">
        <authorList>
            <person name="Zhu J."/>
            <person name="Qi W."/>
            <person name="Song R."/>
        </authorList>
    </citation>
    <scope>NUCLEOTIDE SEQUENCE [LARGE SCALE GENOMIC DNA]</scope>
</reference>
<dbReference type="PhylomeDB" id="A0A0G4FTE6"/>
<dbReference type="Proteomes" id="UP000041254">
    <property type="component" value="Unassembled WGS sequence"/>
</dbReference>
<evidence type="ECO:0000256" key="1">
    <source>
        <dbReference type="ARBA" id="ARBA00022485"/>
    </source>
</evidence>
<evidence type="ECO:0000256" key="2">
    <source>
        <dbReference type="ARBA" id="ARBA00022723"/>
    </source>
</evidence>
<evidence type="ECO:0000256" key="6">
    <source>
        <dbReference type="SAM" id="MobiDB-lite"/>
    </source>
</evidence>
<dbReference type="GO" id="GO:0016491">
    <property type="term" value="F:oxidoreductase activity"/>
    <property type="evidence" value="ECO:0007669"/>
    <property type="project" value="UniProtKB-KW"/>
</dbReference>
<dbReference type="AlphaFoldDB" id="A0A0G4FTE6"/>
<evidence type="ECO:0000256" key="3">
    <source>
        <dbReference type="ARBA" id="ARBA00023002"/>
    </source>
</evidence>
<evidence type="ECO:0000256" key="5">
    <source>
        <dbReference type="ARBA" id="ARBA00023014"/>
    </source>
</evidence>
<dbReference type="OrthoDB" id="6612291at2759"/>
<dbReference type="EMBL" id="CDMY01000495">
    <property type="protein sequence ID" value="CEM17744.1"/>
    <property type="molecule type" value="Genomic_DNA"/>
</dbReference>
<keyword evidence="3" id="KW-0560">Oxidoreductase</keyword>
<dbReference type="InParanoid" id="A0A0G4FTE6"/>
<feature type="region of interest" description="Disordered" evidence="6">
    <location>
        <begin position="45"/>
        <end position="65"/>
    </location>
</feature>
<dbReference type="VEuPathDB" id="CryptoDB:Vbra_16112"/>
<keyword evidence="4" id="KW-0408">Iron</keyword>
<dbReference type="PANTHER" id="PTHR43498:SF1">
    <property type="entry name" value="COB--COM HETERODISULFIDE REDUCTASE IRON-SULFUR SUBUNIT A"/>
    <property type="match status" value="1"/>
</dbReference>
<proteinExistence type="predicted"/>
<keyword evidence="5" id="KW-0411">Iron-sulfur</keyword>
<evidence type="ECO:0000313" key="8">
    <source>
        <dbReference type="EMBL" id="CEM17744.1"/>
    </source>
</evidence>
<keyword evidence="1" id="KW-0004">4Fe-4S</keyword>
<dbReference type="STRING" id="1169540.A0A0G4FTE6"/>
<dbReference type="InterPro" id="IPR036188">
    <property type="entry name" value="FAD/NAD-bd_sf"/>
</dbReference>
<dbReference type="Pfam" id="PF12831">
    <property type="entry name" value="FAD_oxidored"/>
    <property type="match status" value="1"/>
</dbReference>
<evidence type="ECO:0008006" key="10">
    <source>
        <dbReference type="Google" id="ProtNLM"/>
    </source>
</evidence>
<protein>
    <recommendedName>
        <fullName evidence="10">F5/8 type C domain-containing protein</fullName>
    </recommendedName>
</protein>